<dbReference type="EMBL" id="QJKJ01011669">
    <property type="protein sequence ID" value="RDX70542.1"/>
    <property type="molecule type" value="Genomic_DNA"/>
</dbReference>
<dbReference type="InterPro" id="IPR013149">
    <property type="entry name" value="ADH-like_C"/>
</dbReference>
<dbReference type="PANTHER" id="PTHR43205:SF12">
    <property type="entry name" value="OS06G0602900 PROTEIN"/>
    <property type="match status" value="1"/>
</dbReference>
<dbReference type="SUPFAM" id="SSF50129">
    <property type="entry name" value="GroES-like"/>
    <property type="match status" value="1"/>
</dbReference>
<evidence type="ECO:0000259" key="2">
    <source>
        <dbReference type="SMART" id="SM00829"/>
    </source>
</evidence>
<feature type="non-terminal residue" evidence="3">
    <location>
        <position position="1"/>
    </location>
</feature>
<keyword evidence="1" id="KW-0560">Oxidoreductase</keyword>
<dbReference type="SUPFAM" id="SSF51735">
    <property type="entry name" value="NAD(P)-binding Rossmann-fold domains"/>
    <property type="match status" value="1"/>
</dbReference>
<dbReference type="Gene3D" id="3.90.180.10">
    <property type="entry name" value="Medium-chain alcohol dehydrogenases, catalytic domain"/>
    <property type="match status" value="1"/>
</dbReference>
<evidence type="ECO:0000313" key="3">
    <source>
        <dbReference type="EMBL" id="RDX70542.1"/>
    </source>
</evidence>
<dbReference type="InterPro" id="IPR045010">
    <property type="entry name" value="MDR_fam"/>
</dbReference>
<comment type="caution">
    <text evidence="3">The sequence shown here is derived from an EMBL/GenBank/DDBJ whole genome shotgun (WGS) entry which is preliminary data.</text>
</comment>
<protein>
    <submittedName>
        <fullName evidence="3">2-alkenal reductase (NADP(+)-dependent)</fullName>
    </submittedName>
</protein>
<organism evidence="3 4">
    <name type="scientific">Mucuna pruriens</name>
    <name type="common">Velvet bean</name>
    <name type="synonym">Dolichos pruriens</name>
    <dbReference type="NCBI Taxonomy" id="157652"/>
    <lineage>
        <taxon>Eukaryota</taxon>
        <taxon>Viridiplantae</taxon>
        <taxon>Streptophyta</taxon>
        <taxon>Embryophyta</taxon>
        <taxon>Tracheophyta</taxon>
        <taxon>Spermatophyta</taxon>
        <taxon>Magnoliopsida</taxon>
        <taxon>eudicotyledons</taxon>
        <taxon>Gunneridae</taxon>
        <taxon>Pentapetalae</taxon>
        <taxon>rosids</taxon>
        <taxon>fabids</taxon>
        <taxon>Fabales</taxon>
        <taxon>Fabaceae</taxon>
        <taxon>Papilionoideae</taxon>
        <taxon>50 kb inversion clade</taxon>
        <taxon>NPAAA clade</taxon>
        <taxon>indigoferoid/millettioid clade</taxon>
        <taxon>Phaseoleae</taxon>
        <taxon>Mucuna</taxon>
    </lineage>
</organism>
<dbReference type="InterPro" id="IPR036291">
    <property type="entry name" value="NAD(P)-bd_dom_sf"/>
</dbReference>
<dbReference type="InterPro" id="IPR020843">
    <property type="entry name" value="ER"/>
</dbReference>
<dbReference type="InterPro" id="IPR011032">
    <property type="entry name" value="GroES-like_sf"/>
</dbReference>
<gene>
    <name evidence="3" type="primary">DBR</name>
    <name evidence="3" type="ORF">CR513_50205</name>
</gene>
<name>A0A371EWY8_MUCPR</name>
<evidence type="ECO:0000256" key="1">
    <source>
        <dbReference type="ARBA" id="ARBA00023002"/>
    </source>
</evidence>
<dbReference type="Proteomes" id="UP000257109">
    <property type="component" value="Unassembled WGS sequence"/>
</dbReference>
<accession>A0A371EWY8</accession>
<dbReference type="OrthoDB" id="809632at2759"/>
<dbReference type="AlphaFoldDB" id="A0A371EWY8"/>
<reference evidence="3" key="1">
    <citation type="submission" date="2018-05" db="EMBL/GenBank/DDBJ databases">
        <title>Draft genome of Mucuna pruriens seed.</title>
        <authorList>
            <person name="Nnadi N.E."/>
            <person name="Vos R."/>
            <person name="Hasami M.H."/>
            <person name="Devisetty U.K."/>
            <person name="Aguiy J.C."/>
        </authorList>
    </citation>
    <scope>NUCLEOTIDE SEQUENCE [LARGE SCALE GENOMIC DNA]</scope>
    <source>
        <strain evidence="3">JCA_2017</strain>
    </source>
</reference>
<dbReference type="Pfam" id="PF00107">
    <property type="entry name" value="ADH_zinc_N"/>
    <property type="match status" value="1"/>
</dbReference>
<dbReference type="PANTHER" id="PTHR43205">
    <property type="entry name" value="PROSTAGLANDIN REDUCTASE"/>
    <property type="match status" value="1"/>
</dbReference>
<dbReference type="InterPro" id="IPR041694">
    <property type="entry name" value="ADH_N_2"/>
</dbReference>
<feature type="non-terminal residue" evidence="3">
    <location>
        <position position="449"/>
    </location>
</feature>
<dbReference type="FunFam" id="3.40.50.720:FF:000121">
    <property type="entry name" value="Prostaglandin reductase 2"/>
    <property type="match status" value="1"/>
</dbReference>
<dbReference type="GO" id="GO:0016628">
    <property type="term" value="F:oxidoreductase activity, acting on the CH-CH group of donors, NAD or NADP as acceptor"/>
    <property type="evidence" value="ECO:0007669"/>
    <property type="project" value="InterPro"/>
</dbReference>
<dbReference type="SMART" id="SM00829">
    <property type="entry name" value="PKS_ER"/>
    <property type="match status" value="1"/>
</dbReference>
<evidence type="ECO:0000313" key="4">
    <source>
        <dbReference type="Proteomes" id="UP000257109"/>
    </source>
</evidence>
<dbReference type="Pfam" id="PF16884">
    <property type="entry name" value="ADH_N_2"/>
    <property type="match status" value="1"/>
</dbReference>
<sequence length="449" mass="50274">MSFLAGQIYNRELGRRSFVIVTFVINFHWMLLRDPVEANLSTFFYARVHHMDNLITLFSFHASSFYKFCAKCVPMHIEEYNNWKRRKMEVQNKYIVIKHHIEDAPKESNFEVKTGALVLSVEPGSDDIIVKNLYISIDPYQLNRMKSYSSSQGTISFAVPLNPGEAIDGVAIGKVVASGNAKFQKDDLVMGTFTLAEYSLVKEGNILRKLETSEFPPSYHLGVLGFNGLSAYAGLFEVCKPLKGEKVFVSTASGAVGNLVGQYAKLLGCYVVGCTGSQKKVALLKEKLGFDDAFNYKEEKDLNSTLRRYFPDGIDIYFDNVGGEMLEAAVANMKAFGRVVVCGVISEYTSAGKRSSPNMLDIVYKRINIKGFLAADFMNVFEDFIAKTSDYLRTEKLKVIEDMSSGVESIPSAFVGLFKGDNIGKKIINLVMGWLKLQKFFEKALKLHL</sequence>
<feature type="domain" description="Enoyl reductase (ER)" evidence="2">
    <location>
        <begin position="115"/>
        <end position="428"/>
    </location>
</feature>
<keyword evidence="4" id="KW-1185">Reference proteome</keyword>
<proteinExistence type="predicted"/>
<dbReference type="Gene3D" id="3.40.50.720">
    <property type="entry name" value="NAD(P)-binding Rossmann-like Domain"/>
    <property type="match status" value="1"/>
</dbReference>